<feature type="compositionally biased region" description="Polar residues" evidence="2">
    <location>
        <begin position="68"/>
        <end position="80"/>
    </location>
</feature>
<feature type="region of interest" description="Disordered" evidence="2">
    <location>
        <begin position="1"/>
        <end position="96"/>
    </location>
</feature>
<reference evidence="3 4" key="1">
    <citation type="submission" date="2017-05" db="EMBL/GenBank/DDBJ databases">
        <authorList>
            <person name="Varghese N."/>
            <person name="Submissions S."/>
        </authorList>
    </citation>
    <scope>NUCLEOTIDE SEQUENCE [LARGE SCALE GENOMIC DNA]</scope>
    <source>
        <strain evidence="3 4">DSM 26001</strain>
    </source>
</reference>
<dbReference type="SMART" id="SM00368">
    <property type="entry name" value="LRR_RI"/>
    <property type="match status" value="2"/>
</dbReference>
<name>A0ABY1PT43_9BURK</name>
<evidence type="ECO:0000256" key="1">
    <source>
        <dbReference type="ARBA" id="ARBA00022737"/>
    </source>
</evidence>
<dbReference type="SUPFAM" id="SSF52047">
    <property type="entry name" value="RNI-like"/>
    <property type="match status" value="1"/>
</dbReference>
<accession>A0ABY1PT43</accession>
<feature type="compositionally biased region" description="Gly residues" evidence="2">
    <location>
        <begin position="341"/>
        <end position="353"/>
    </location>
</feature>
<proteinExistence type="predicted"/>
<gene>
    <name evidence="3" type="ORF">SAMN06295970_101600</name>
</gene>
<organism evidence="3 4">
    <name type="scientific">Noviherbaspirillum suwonense</name>
    <dbReference type="NCBI Taxonomy" id="1224511"/>
    <lineage>
        <taxon>Bacteria</taxon>
        <taxon>Pseudomonadati</taxon>
        <taxon>Pseudomonadota</taxon>
        <taxon>Betaproteobacteria</taxon>
        <taxon>Burkholderiales</taxon>
        <taxon>Oxalobacteraceae</taxon>
        <taxon>Noviherbaspirillum</taxon>
    </lineage>
</organism>
<dbReference type="InterPro" id="IPR032675">
    <property type="entry name" value="LRR_dom_sf"/>
</dbReference>
<dbReference type="EMBL" id="FXUL01000001">
    <property type="protein sequence ID" value="SMP46010.1"/>
    <property type="molecule type" value="Genomic_DNA"/>
</dbReference>
<feature type="region of interest" description="Disordered" evidence="2">
    <location>
        <begin position="335"/>
        <end position="354"/>
    </location>
</feature>
<evidence type="ECO:0000256" key="2">
    <source>
        <dbReference type="SAM" id="MobiDB-lite"/>
    </source>
</evidence>
<evidence type="ECO:0000313" key="3">
    <source>
        <dbReference type="EMBL" id="SMP46010.1"/>
    </source>
</evidence>
<keyword evidence="1" id="KW-0677">Repeat</keyword>
<dbReference type="PANTHER" id="PTHR24111">
    <property type="entry name" value="LEUCINE-RICH REPEAT-CONTAINING PROTEIN 34"/>
    <property type="match status" value="1"/>
</dbReference>
<sequence length="652" mass="68403">MAQPVKNNSSNRQVAQDSDSDNDNEDITASGANGRGGSSPGQAGKSPAVSTTSTPTGGHMANPAARQPSPTGKSGASGSQPAYAPAQTPSAREKALRASADLTRVAMQASDPLKALKTIFKNANEVRLVLPASFALESKSDPYGQMCGRKWLKQLPIRHLDLRLAPTPDSKVQRIDQIVFVSRLISDLDDLANSGNSAPTVDLDLPMLPATMGFSAMDDMCVKNLYDALARSKIVVRVRVKDYQPEYDRLGCLVFDNEILASNKKITELELADCEFDDKAAGELAGALKANTSIKTLVLNNCSIPDAGSAALAKAFSQRPDLQVVGFDPGAAALAAPQGKQPGGSGGKAGKGSAGAVVATTGNGAKALAGNTASASTTTTTTTTPAANASGPATTSTTSRPPVNFRTMHSNAGHEAELADSAAEAQAALKQDDPAPALRQLFNRRATVRIGVPAKILWKVDDANGVGDGYEQFSGVKCLSTLKLRNIEFHPQPCQAGETQSCQFDFLAYMLDSLGQLPKKGLIGTRLAIVAPDTGTAEEISGGTVRAQDSLFKSLARDRLTARLDLGSLAPRTEGSAALCRFFDSLPGKAHLVELRLCGAVLNRAETLALADGLRENQSLQVLDLTGALLDAGVRHRFDDAVRDRPDLKLVH</sequence>
<dbReference type="Proteomes" id="UP001158049">
    <property type="component" value="Unassembled WGS sequence"/>
</dbReference>
<evidence type="ECO:0000313" key="4">
    <source>
        <dbReference type="Proteomes" id="UP001158049"/>
    </source>
</evidence>
<feature type="region of interest" description="Disordered" evidence="2">
    <location>
        <begin position="368"/>
        <end position="407"/>
    </location>
</feature>
<feature type="compositionally biased region" description="Low complexity" evidence="2">
    <location>
        <begin position="368"/>
        <end position="399"/>
    </location>
</feature>
<dbReference type="InterPro" id="IPR052201">
    <property type="entry name" value="LRR-containing_regulator"/>
</dbReference>
<keyword evidence="4" id="KW-1185">Reference proteome</keyword>
<dbReference type="PANTHER" id="PTHR24111:SF0">
    <property type="entry name" value="LEUCINE-RICH REPEAT-CONTAINING PROTEIN"/>
    <property type="match status" value="1"/>
</dbReference>
<feature type="compositionally biased region" description="Polar residues" evidence="2">
    <location>
        <begin position="1"/>
        <end position="17"/>
    </location>
</feature>
<dbReference type="Gene3D" id="3.80.10.10">
    <property type="entry name" value="Ribonuclease Inhibitor"/>
    <property type="match status" value="1"/>
</dbReference>
<comment type="caution">
    <text evidence="3">The sequence shown here is derived from an EMBL/GenBank/DDBJ whole genome shotgun (WGS) entry which is preliminary data.</text>
</comment>
<protein>
    <submittedName>
        <fullName evidence="3">Uncharacterized protein</fullName>
    </submittedName>
</protein>
<dbReference type="RefSeq" id="WP_283440739.1">
    <property type="nucleotide sequence ID" value="NZ_FXUL01000001.1"/>
</dbReference>